<dbReference type="SUPFAM" id="SSF53474">
    <property type="entry name" value="alpha/beta-Hydrolases"/>
    <property type="match status" value="1"/>
</dbReference>
<keyword evidence="2" id="KW-0378">Hydrolase</keyword>
<proteinExistence type="predicted"/>
<dbReference type="PANTHER" id="PTHR43798">
    <property type="entry name" value="MONOACYLGLYCEROL LIPASE"/>
    <property type="match status" value="1"/>
</dbReference>
<dbReference type="InterPro" id="IPR029058">
    <property type="entry name" value="AB_hydrolase_fold"/>
</dbReference>
<dbReference type="GO" id="GO:0016020">
    <property type="term" value="C:membrane"/>
    <property type="evidence" value="ECO:0007669"/>
    <property type="project" value="TreeGrafter"/>
</dbReference>
<comment type="caution">
    <text evidence="2">The sequence shown here is derived from an EMBL/GenBank/DDBJ whole genome shotgun (WGS) entry which is preliminary data.</text>
</comment>
<accession>A0A426TTX7</accession>
<dbReference type="InterPro" id="IPR050266">
    <property type="entry name" value="AB_hydrolase_sf"/>
</dbReference>
<evidence type="ECO:0000259" key="1">
    <source>
        <dbReference type="Pfam" id="PF00561"/>
    </source>
</evidence>
<dbReference type="EMBL" id="RSAS01000722">
    <property type="protein sequence ID" value="RRR68412.1"/>
    <property type="molecule type" value="Genomic_DNA"/>
</dbReference>
<feature type="non-terminal residue" evidence="2">
    <location>
        <position position="202"/>
    </location>
</feature>
<evidence type="ECO:0000313" key="2">
    <source>
        <dbReference type="EMBL" id="RRR68412.1"/>
    </source>
</evidence>
<sequence>MDTPAWLDREEYPFRSRYAELDAGRMHYVDVGEGPVVVFVHGTPVWSFLYRRLIKALAPTHRCIAADHLGFGLSAKPLGWSYRPADHAANLQQLIDGLGLREITLVVHDFGGSIGLAYALKRPEHVTRLVIFNTWMWSLRENREAARISQVLSGRLGRFLYERLNFSPRFLIPALAGGNPMPAAIHKHYIQAAPTPQSRHAM</sequence>
<dbReference type="AlphaFoldDB" id="A0A426TTX7"/>
<dbReference type="Proteomes" id="UP000280307">
    <property type="component" value="Unassembled WGS sequence"/>
</dbReference>
<name>A0A426TTX7_9CHLR</name>
<feature type="domain" description="AB hydrolase-1" evidence="1">
    <location>
        <begin position="35"/>
        <end position="164"/>
    </location>
</feature>
<evidence type="ECO:0000313" key="3">
    <source>
        <dbReference type="Proteomes" id="UP000280307"/>
    </source>
</evidence>
<dbReference type="Gene3D" id="3.40.50.1820">
    <property type="entry name" value="alpha/beta hydrolase"/>
    <property type="match status" value="1"/>
</dbReference>
<gene>
    <name evidence="2" type="ORF">EI684_17665</name>
</gene>
<organism evidence="2 3">
    <name type="scientific">Candidatus Viridilinea halotolerans</name>
    <dbReference type="NCBI Taxonomy" id="2491704"/>
    <lineage>
        <taxon>Bacteria</taxon>
        <taxon>Bacillati</taxon>
        <taxon>Chloroflexota</taxon>
        <taxon>Chloroflexia</taxon>
        <taxon>Chloroflexales</taxon>
        <taxon>Chloroflexineae</taxon>
        <taxon>Oscillochloridaceae</taxon>
        <taxon>Candidatus Viridilinea</taxon>
    </lineage>
</organism>
<dbReference type="InterPro" id="IPR000073">
    <property type="entry name" value="AB_hydrolase_1"/>
</dbReference>
<dbReference type="GO" id="GO:0016787">
    <property type="term" value="F:hydrolase activity"/>
    <property type="evidence" value="ECO:0007669"/>
    <property type="project" value="UniProtKB-KW"/>
</dbReference>
<reference evidence="2 3" key="1">
    <citation type="submission" date="2018-12" db="EMBL/GenBank/DDBJ databases">
        <title>Genome Sequence of Candidatus Viridilinea halotolerans isolated from saline sulfide-rich spring.</title>
        <authorList>
            <person name="Grouzdev D.S."/>
            <person name="Burganskaya E.I."/>
            <person name="Krutkina M.S."/>
            <person name="Sukhacheva M.V."/>
            <person name="Gorlenko V.M."/>
        </authorList>
    </citation>
    <scope>NUCLEOTIDE SEQUENCE [LARGE SCALE GENOMIC DNA]</scope>
    <source>
        <strain evidence="2">Chok-6</strain>
    </source>
</reference>
<dbReference type="PANTHER" id="PTHR43798:SF24">
    <property type="entry name" value="CIS-3-ALKYL-4-ALKYLOXETAN-2-ONE DECARBOXYLASE"/>
    <property type="match status" value="1"/>
</dbReference>
<protein>
    <submittedName>
        <fullName evidence="2">Alpha/beta fold hydrolase</fullName>
    </submittedName>
</protein>
<dbReference type="PRINTS" id="PR00111">
    <property type="entry name" value="ABHYDROLASE"/>
</dbReference>
<dbReference type="Pfam" id="PF00561">
    <property type="entry name" value="Abhydrolase_1"/>
    <property type="match status" value="1"/>
</dbReference>